<dbReference type="PANTHER" id="PTHR13710:SF105">
    <property type="entry name" value="ATP-DEPENDENT DNA HELICASE Q1"/>
    <property type="match status" value="1"/>
</dbReference>
<comment type="similarity">
    <text evidence="1">Belongs to the helicase family. RecQ subfamily.</text>
</comment>
<comment type="caution">
    <text evidence="15">The sequence shown here is derived from an EMBL/GenBank/DDBJ whole genome shotgun (WGS) entry which is preliminary data.</text>
</comment>
<dbReference type="GO" id="GO:0006310">
    <property type="term" value="P:DNA recombination"/>
    <property type="evidence" value="ECO:0007669"/>
    <property type="project" value="InterPro"/>
</dbReference>
<dbReference type="Pfam" id="PF00271">
    <property type="entry name" value="Helicase_C"/>
    <property type="match status" value="1"/>
</dbReference>
<evidence type="ECO:0000313" key="15">
    <source>
        <dbReference type="EMBL" id="KJD32929.1"/>
    </source>
</evidence>
<gene>
    <name evidence="15" type="ORF">PK35_08100</name>
</gene>
<evidence type="ECO:0000259" key="13">
    <source>
        <dbReference type="PROSITE" id="PS51192"/>
    </source>
</evidence>
<evidence type="ECO:0000256" key="5">
    <source>
        <dbReference type="ARBA" id="ARBA00022806"/>
    </source>
</evidence>
<dbReference type="InterPro" id="IPR001650">
    <property type="entry name" value="Helicase_C-like"/>
</dbReference>
<dbReference type="InterPro" id="IPR004589">
    <property type="entry name" value="DNA_helicase_ATP-dep_RecQ"/>
</dbReference>
<protein>
    <recommendedName>
        <fullName evidence="11">ATP-dependent DNA helicase RecQ</fullName>
        <ecNumber evidence="10">5.6.2.4</ecNumber>
    </recommendedName>
    <alternativeName>
        <fullName evidence="12">DNA 3'-5' helicase RecQ</fullName>
    </alternativeName>
</protein>
<dbReference type="CDD" id="cd17920">
    <property type="entry name" value="DEXHc_RecQ"/>
    <property type="match status" value="1"/>
</dbReference>
<evidence type="ECO:0000256" key="7">
    <source>
        <dbReference type="ARBA" id="ARBA00023125"/>
    </source>
</evidence>
<evidence type="ECO:0000256" key="1">
    <source>
        <dbReference type="ARBA" id="ARBA00005446"/>
    </source>
</evidence>
<dbReference type="SMART" id="SM00490">
    <property type="entry name" value="HELICc"/>
    <property type="match status" value="1"/>
</dbReference>
<keyword evidence="6" id="KW-0067">ATP-binding</keyword>
<dbReference type="Gene3D" id="3.40.50.300">
    <property type="entry name" value="P-loop containing nucleotide triphosphate hydrolases"/>
    <property type="match status" value="2"/>
</dbReference>
<dbReference type="InterPro" id="IPR011545">
    <property type="entry name" value="DEAD/DEAH_box_helicase_dom"/>
</dbReference>
<dbReference type="FunFam" id="3.40.50.300:FF:001389">
    <property type="entry name" value="ATP-dependent DNA helicase RecQ"/>
    <property type="match status" value="1"/>
</dbReference>
<dbReference type="GO" id="GO:0003677">
    <property type="term" value="F:DNA binding"/>
    <property type="evidence" value="ECO:0007669"/>
    <property type="project" value="UniProtKB-KW"/>
</dbReference>
<evidence type="ECO:0000313" key="16">
    <source>
        <dbReference type="Proteomes" id="UP000032361"/>
    </source>
</evidence>
<dbReference type="NCBIfam" id="TIGR00614">
    <property type="entry name" value="recQ_fam"/>
    <property type="match status" value="1"/>
</dbReference>
<dbReference type="GO" id="GO:0016787">
    <property type="term" value="F:hydrolase activity"/>
    <property type="evidence" value="ECO:0007669"/>
    <property type="project" value="UniProtKB-KW"/>
</dbReference>
<dbReference type="InterPro" id="IPR027417">
    <property type="entry name" value="P-loop_NTPase"/>
</dbReference>
<dbReference type="EC" id="5.6.2.4" evidence="10"/>
<dbReference type="InterPro" id="IPR032284">
    <property type="entry name" value="RecQ_Zn-bd"/>
</dbReference>
<evidence type="ECO:0000256" key="12">
    <source>
        <dbReference type="ARBA" id="ARBA00044550"/>
    </source>
</evidence>
<dbReference type="InterPro" id="IPR036388">
    <property type="entry name" value="WH-like_DNA-bd_sf"/>
</dbReference>
<evidence type="ECO:0000256" key="4">
    <source>
        <dbReference type="ARBA" id="ARBA00022801"/>
    </source>
</evidence>
<feature type="domain" description="Helicase ATP-binding" evidence="13">
    <location>
        <begin position="25"/>
        <end position="193"/>
    </location>
</feature>
<sequence length="634" mass="71902">MNHPINILERYWKFTSFRGQQEAIINAVLEGEDTFALMPTGGGKSICFQVPALAKDGICIVISPLIALMKDQVKALNDKGIKAMALTSGISYSDLDTMLDNCVYGNYKFLYLSPERLQQEIVQNRIKQMHVNLIAVDEAHCISQWGNDFRPAYKNIAVLRQIQPTVNVVALTASATPEVVNDIVKELDFINPKLFKQSFFRSNLAYMVFHEDDKLYKLEAILKKHTAPSIIYVRNRKLTNEISTFLNAKNIKATTYHGGLTNDAKNNNMLAWLNNQSQVMVATNAFGMGIDKPDVKTVIHINLPESIESYFQEAGRAGRNGNKAFAVILKNNSDEVLIKNQFLKVLPPIDFIKLVYRKLCNYFQISYGEGEYLTFDFDFYTFSKTYNFSSTLCYNALLLLDRNSIISLSRQFKNKVTLQFITSNNALFNYLKHHSSFDIIVKSILRMYGGVFDNETAIDLNKVVNKSSASAENIITVLKELERDEIITLNLSKTDAQITFIEPREDDKTINRIAKTITKQNKQKEKQVSAMLSYIENETTCKSEQLLSYFGEQNTEPCGICSVCLNLNKTSKNKDLKPIKNSIIELLQTKNLSSRALIETLKCNETDLKAALKQLLEQQIITITATNTYKLSHL</sequence>
<comment type="catalytic activity">
    <reaction evidence="9">
        <text>Couples ATP hydrolysis with the unwinding of duplex DNA by translocating in the 3'-5' direction.</text>
        <dbReference type="EC" id="5.6.2.4"/>
    </reaction>
</comment>
<dbReference type="InterPro" id="IPR014001">
    <property type="entry name" value="Helicase_ATP-bd"/>
</dbReference>
<proteinExistence type="inferred from homology"/>
<evidence type="ECO:0000256" key="10">
    <source>
        <dbReference type="ARBA" id="ARBA00034808"/>
    </source>
</evidence>
<evidence type="ECO:0000259" key="14">
    <source>
        <dbReference type="PROSITE" id="PS51194"/>
    </source>
</evidence>
<dbReference type="PANTHER" id="PTHR13710">
    <property type="entry name" value="DNA HELICASE RECQ FAMILY MEMBER"/>
    <property type="match status" value="1"/>
</dbReference>
<dbReference type="Pfam" id="PF00270">
    <property type="entry name" value="DEAD"/>
    <property type="match status" value="1"/>
</dbReference>
<keyword evidence="5 15" id="KW-0347">Helicase</keyword>
<feature type="domain" description="Helicase C-terminal" evidence="14">
    <location>
        <begin position="217"/>
        <end position="360"/>
    </location>
</feature>
<keyword evidence="7" id="KW-0238">DNA-binding</keyword>
<keyword evidence="16" id="KW-1185">Reference proteome</keyword>
<dbReference type="RefSeq" id="WP_044626202.1">
    <property type="nucleotide sequence ID" value="NZ_JTDV01000005.1"/>
</dbReference>
<dbReference type="PROSITE" id="PS51192">
    <property type="entry name" value="HELICASE_ATP_BIND_1"/>
    <property type="match status" value="1"/>
</dbReference>
<dbReference type="STRING" id="1382798.PK35_08100"/>
<dbReference type="GO" id="GO:0030894">
    <property type="term" value="C:replisome"/>
    <property type="evidence" value="ECO:0007669"/>
    <property type="project" value="TreeGrafter"/>
</dbReference>
<accession>A0A0D7W1L4</accession>
<evidence type="ECO:0000256" key="11">
    <source>
        <dbReference type="ARBA" id="ARBA00044535"/>
    </source>
</evidence>
<dbReference type="GO" id="GO:0006281">
    <property type="term" value="P:DNA repair"/>
    <property type="evidence" value="ECO:0007669"/>
    <property type="project" value="TreeGrafter"/>
</dbReference>
<keyword evidence="3" id="KW-0547">Nucleotide-binding</keyword>
<dbReference type="AlphaFoldDB" id="A0A0D7W1L4"/>
<reference evidence="15 16" key="1">
    <citation type="journal article" date="2015" name="Antonie Van Leeuwenhoek">
        <title>Tamlana nanhaiensis sp. nov., isolated from surface seawater collected from the South China Sea.</title>
        <authorList>
            <person name="Liu X."/>
            <person name="Lai Q."/>
            <person name="Du Y."/>
            <person name="Li G."/>
            <person name="Sun F."/>
            <person name="Shao Z."/>
        </authorList>
    </citation>
    <scope>NUCLEOTIDE SEQUENCE [LARGE SCALE GENOMIC DNA]</scope>
    <source>
        <strain evidence="15 16">FHC16</strain>
    </source>
</reference>
<evidence type="ECO:0000256" key="8">
    <source>
        <dbReference type="ARBA" id="ARBA00023235"/>
    </source>
</evidence>
<organism evidence="15 16">
    <name type="scientific">Neotamlana nanhaiensis</name>
    <dbReference type="NCBI Taxonomy" id="1382798"/>
    <lineage>
        <taxon>Bacteria</taxon>
        <taxon>Pseudomonadati</taxon>
        <taxon>Bacteroidota</taxon>
        <taxon>Flavobacteriia</taxon>
        <taxon>Flavobacteriales</taxon>
        <taxon>Flavobacteriaceae</taxon>
        <taxon>Neotamlana</taxon>
    </lineage>
</organism>
<dbReference type="GO" id="GO:0009378">
    <property type="term" value="F:four-way junction helicase activity"/>
    <property type="evidence" value="ECO:0007669"/>
    <property type="project" value="TreeGrafter"/>
</dbReference>
<dbReference type="GO" id="GO:0043590">
    <property type="term" value="C:bacterial nucleoid"/>
    <property type="evidence" value="ECO:0007669"/>
    <property type="project" value="TreeGrafter"/>
</dbReference>
<keyword evidence="4" id="KW-0378">Hydrolase</keyword>
<dbReference type="GO" id="GO:0046872">
    <property type="term" value="F:metal ion binding"/>
    <property type="evidence" value="ECO:0007669"/>
    <property type="project" value="UniProtKB-KW"/>
</dbReference>
<name>A0A0D7W1L4_9FLAO</name>
<dbReference type="Gene3D" id="1.10.10.10">
    <property type="entry name" value="Winged helix-like DNA-binding domain superfamily/Winged helix DNA-binding domain"/>
    <property type="match status" value="1"/>
</dbReference>
<dbReference type="PATRIC" id="fig|1382798.3.peg.2966"/>
<keyword evidence="8" id="KW-0413">Isomerase</keyword>
<dbReference type="OrthoDB" id="9763310at2"/>
<dbReference type="SMART" id="SM00487">
    <property type="entry name" value="DEXDc"/>
    <property type="match status" value="1"/>
</dbReference>
<dbReference type="EMBL" id="JTDV01000005">
    <property type="protein sequence ID" value="KJD32929.1"/>
    <property type="molecule type" value="Genomic_DNA"/>
</dbReference>
<keyword evidence="2" id="KW-0479">Metal-binding</keyword>
<dbReference type="GO" id="GO:0043138">
    <property type="term" value="F:3'-5' DNA helicase activity"/>
    <property type="evidence" value="ECO:0007669"/>
    <property type="project" value="UniProtKB-EC"/>
</dbReference>
<evidence type="ECO:0000256" key="6">
    <source>
        <dbReference type="ARBA" id="ARBA00022840"/>
    </source>
</evidence>
<evidence type="ECO:0000256" key="2">
    <source>
        <dbReference type="ARBA" id="ARBA00022723"/>
    </source>
</evidence>
<dbReference type="GO" id="GO:0005737">
    <property type="term" value="C:cytoplasm"/>
    <property type="evidence" value="ECO:0007669"/>
    <property type="project" value="TreeGrafter"/>
</dbReference>
<dbReference type="PROSITE" id="PS51194">
    <property type="entry name" value="HELICASE_CTER"/>
    <property type="match status" value="1"/>
</dbReference>
<dbReference type="SUPFAM" id="SSF52540">
    <property type="entry name" value="P-loop containing nucleoside triphosphate hydrolases"/>
    <property type="match status" value="1"/>
</dbReference>
<dbReference type="Pfam" id="PF16124">
    <property type="entry name" value="RecQ_Zn_bind"/>
    <property type="match status" value="1"/>
</dbReference>
<dbReference type="GO" id="GO:0005524">
    <property type="term" value="F:ATP binding"/>
    <property type="evidence" value="ECO:0007669"/>
    <property type="project" value="UniProtKB-KW"/>
</dbReference>
<evidence type="ECO:0000256" key="9">
    <source>
        <dbReference type="ARBA" id="ARBA00034617"/>
    </source>
</evidence>
<dbReference type="Proteomes" id="UP000032361">
    <property type="component" value="Unassembled WGS sequence"/>
</dbReference>
<evidence type="ECO:0000256" key="3">
    <source>
        <dbReference type="ARBA" id="ARBA00022741"/>
    </source>
</evidence>